<evidence type="ECO:0000256" key="1">
    <source>
        <dbReference type="SAM" id="MobiDB-lite"/>
    </source>
</evidence>
<reference evidence="3" key="2">
    <citation type="journal article" date="2023" name="IMA Fungus">
        <title>Comparative genomic study of the Penicillium genus elucidates a diverse pangenome and 15 lateral gene transfer events.</title>
        <authorList>
            <person name="Petersen C."/>
            <person name="Sorensen T."/>
            <person name="Nielsen M.R."/>
            <person name="Sondergaard T.E."/>
            <person name="Sorensen J.L."/>
            <person name="Fitzpatrick D.A."/>
            <person name="Frisvad J.C."/>
            <person name="Nielsen K.L."/>
        </authorList>
    </citation>
    <scope>NUCLEOTIDE SEQUENCE</scope>
    <source>
        <strain evidence="3">IBT 34128</strain>
    </source>
</reference>
<dbReference type="GeneID" id="81391476"/>
<organism evidence="3 4">
    <name type="scientific">Penicillium alfredii</name>
    <dbReference type="NCBI Taxonomy" id="1506179"/>
    <lineage>
        <taxon>Eukaryota</taxon>
        <taxon>Fungi</taxon>
        <taxon>Dikarya</taxon>
        <taxon>Ascomycota</taxon>
        <taxon>Pezizomycotina</taxon>
        <taxon>Eurotiomycetes</taxon>
        <taxon>Eurotiomycetidae</taxon>
        <taxon>Eurotiales</taxon>
        <taxon>Aspergillaceae</taxon>
        <taxon>Penicillium</taxon>
    </lineage>
</organism>
<feature type="chain" id="PRO_5040900047" evidence="2">
    <location>
        <begin position="19"/>
        <end position="123"/>
    </location>
</feature>
<evidence type="ECO:0000313" key="3">
    <source>
        <dbReference type="EMBL" id="KAJ5104379.1"/>
    </source>
</evidence>
<reference evidence="3" key="1">
    <citation type="submission" date="2022-11" db="EMBL/GenBank/DDBJ databases">
        <authorList>
            <person name="Petersen C."/>
        </authorList>
    </citation>
    <scope>NUCLEOTIDE SEQUENCE</scope>
    <source>
        <strain evidence="3">IBT 34128</strain>
    </source>
</reference>
<feature type="signal peptide" evidence="2">
    <location>
        <begin position="1"/>
        <end position="18"/>
    </location>
</feature>
<dbReference type="RefSeq" id="XP_056513375.1">
    <property type="nucleotide sequence ID" value="XM_056652308.1"/>
</dbReference>
<dbReference type="EMBL" id="JAPMSZ010000004">
    <property type="protein sequence ID" value="KAJ5104379.1"/>
    <property type="molecule type" value="Genomic_DNA"/>
</dbReference>
<gene>
    <name evidence="3" type="ORF">NUU61_001726</name>
</gene>
<evidence type="ECO:0000313" key="4">
    <source>
        <dbReference type="Proteomes" id="UP001141434"/>
    </source>
</evidence>
<sequence length="123" mass="13367">MKFDLGFVLLAITTVSMAASIPDTNSTTLQKRGSTSPGCAEPDDHGNRYRWASCTKDFLSKSGTPNTDEYTEGGYWCWLSWQGNQRTACNDGNAGPLQDDVLCLGHSLDVKNTVQNMHGGCTQ</sequence>
<feature type="region of interest" description="Disordered" evidence="1">
    <location>
        <begin position="26"/>
        <end position="45"/>
    </location>
</feature>
<dbReference type="AlphaFoldDB" id="A0A9W9FQ78"/>
<keyword evidence="2" id="KW-0732">Signal</keyword>
<protein>
    <submittedName>
        <fullName evidence="3">Uncharacterized protein</fullName>
    </submittedName>
</protein>
<accession>A0A9W9FQ78</accession>
<name>A0A9W9FQ78_9EURO</name>
<comment type="caution">
    <text evidence="3">The sequence shown here is derived from an EMBL/GenBank/DDBJ whole genome shotgun (WGS) entry which is preliminary data.</text>
</comment>
<feature type="compositionally biased region" description="Polar residues" evidence="1">
    <location>
        <begin position="26"/>
        <end position="37"/>
    </location>
</feature>
<dbReference type="Proteomes" id="UP001141434">
    <property type="component" value="Unassembled WGS sequence"/>
</dbReference>
<keyword evidence="4" id="KW-1185">Reference proteome</keyword>
<evidence type="ECO:0000256" key="2">
    <source>
        <dbReference type="SAM" id="SignalP"/>
    </source>
</evidence>
<proteinExistence type="predicted"/>